<protein>
    <submittedName>
        <fullName evidence="5">Glutathione-dependent formaldehyde-activating, GFA</fullName>
    </submittedName>
</protein>
<dbReference type="PROSITE" id="PS51891">
    <property type="entry name" value="CENP_V_GFA"/>
    <property type="match status" value="1"/>
</dbReference>
<evidence type="ECO:0000259" key="4">
    <source>
        <dbReference type="PROSITE" id="PS51891"/>
    </source>
</evidence>
<sequence length="125" mass="14200">MELMCHCGNVKIKVAKPPTTLTSCNCSICHRYGALWGYYKPDEVQLTFSADSLGTSMPSAKPYRFGDECIEFFHCQKCGCLTHYLTTDKVPEPKYGINFRMAPRAEMAEIQVRHFDGADSWTFLD</sequence>
<reference evidence="5 6" key="1">
    <citation type="submission" date="2008-02" db="EMBL/GenBank/DDBJ databases">
        <title>Complete sequence of Shewanella woodyi ATCC 51908.</title>
        <authorList>
            <consortium name="US DOE Joint Genome Institute"/>
            <person name="Copeland A."/>
            <person name="Lucas S."/>
            <person name="Lapidus A."/>
            <person name="Glavina del Rio T."/>
            <person name="Dalin E."/>
            <person name="Tice H."/>
            <person name="Bruce D."/>
            <person name="Goodwin L."/>
            <person name="Pitluck S."/>
            <person name="Sims D."/>
            <person name="Brettin T."/>
            <person name="Detter J.C."/>
            <person name="Han C."/>
            <person name="Kuske C.R."/>
            <person name="Schmutz J."/>
            <person name="Larimer F."/>
            <person name="Land M."/>
            <person name="Hauser L."/>
            <person name="Kyrpides N."/>
            <person name="Lykidis A."/>
            <person name="Zhao J.-S."/>
            <person name="Richardson P."/>
        </authorList>
    </citation>
    <scope>NUCLEOTIDE SEQUENCE [LARGE SCALE GENOMIC DNA]</scope>
    <source>
        <strain evidence="6">ATCC 51908 / MS32</strain>
    </source>
</reference>
<dbReference type="KEGG" id="swd:Swoo_4277"/>
<dbReference type="GO" id="GO:0016846">
    <property type="term" value="F:carbon-sulfur lyase activity"/>
    <property type="evidence" value="ECO:0007669"/>
    <property type="project" value="InterPro"/>
</dbReference>
<dbReference type="GO" id="GO:0046872">
    <property type="term" value="F:metal ion binding"/>
    <property type="evidence" value="ECO:0007669"/>
    <property type="project" value="UniProtKB-KW"/>
</dbReference>
<dbReference type="eggNOG" id="COG3791">
    <property type="taxonomic scope" value="Bacteria"/>
</dbReference>
<evidence type="ECO:0000256" key="1">
    <source>
        <dbReference type="ARBA" id="ARBA00005495"/>
    </source>
</evidence>
<keyword evidence="6" id="KW-1185">Reference proteome</keyword>
<name>B1KIN7_SHEWM</name>
<dbReference type="EMBL" id="CP000961">
    <property type="protein sequence ID" value="ACA88533.1"/>
    <property type="molecule type" value="Genomic_DNA"/>
</dbReference>
<evidence type="ECO:0000256" key="2">
    <source>
        <dbReference type="ARBA" id="ARBA00022723"/>
    </source>
</evidence>
<keyword evidence="2" id="KW-0479">Metal-binding</keyword>
<gene>
    <name evidence="5" type="ordered locus">Swoo_4277</name>
</gene>
<dbReference type="AlphaFoldDB" id="B1KIN7"/>
<dbReference type="Proteomes" id="UP000002168">
    <property type="component" value="Chromosome"/>
</dbReference>
<evidence type="ECO:0000256" key="3">
    <source>
        <dbReference type="ARBA" id="ARBA00022833"/>
    </source>
</evidence>
<proteinExistence type="inferred from homology"/>
<dbReference type="PANTHER" id="PTHR28620">
    <property type="entry name" value="CENTROMERE PROTEIN V"/>
    <property type="match status" value="1"/>
</dbReference>
<dbReference type="RefSeq" id="WP_012326860.1">
    <property type="nucleotide sequence ID" value="NC_010506.1"/>
</dbReference>
<dbReference type="PANTHER" id="PTHR28620:SF1">
    <property type="entry name" value="CENP-V_GFA DOMAIN-CONTAINING PROTEIN"/>
    <property type="match status" value="1"/>
</dbReference>
<keyword evidence="3" id="KW-0862">Zinc</keyword>
<dbReference type="HOGENOM" id="CLU_055491_7_1_6"/>
<dbReference type="Gene3D" id="2.170.150.70">
    <property type="match status" value="1"/>
</dbReference>
<dbReference type="InterPro" id="IPR006913">
    <property type="entry name" value="CENP-V/GFA"/>
</dbReference>
<dbReference type="InterPro" id="IPR011057">
    <property type="entry name" value="Mss4-like_sf"/>
</dbReference>
<dbReference type="InterPro" id="IPR052355">
    <property type="entry name" value="CENP-V-like"/>
</dbReference>
<organism evidence="5 6">
    <name type="scientific">Shewanella woodyi (strain ATCC 51908 / MS32)</name>
    <dbReference type="NCBI Taxonomy" id="392500"/>
    <lineage>
        <taxon>Bacteria</taxon>
        <taxon>Pseudomonadati</taxon>
        <taxon>Pseudomonadota</taxon>
        <taxon>Gammaproteobacteria</taxon>
        <taxon>Alteromonadales</taxon>
        <taxon>Shewanellaceae</taxon>
        <taxon>Shewanella</taxon>
    </lineage>
</organism>
<evidence type="ECO:0000313" key="6">
    <source>
        <dbReference type="Proteomes" id="UP000002168"/>
    </source>
</evidence>
<dbReference type="STRING" id="392500.Swoo_4277"/>
<evidence type="ECO:0000313" key="5">
    <source>
        <dbReference type="EMBL" id="ACA88533.1"/>
    </source>
</evidence>
<feature type="domain" description="CENP-V/GFA" evidence="4">
    <location>
        <begin position="1"/>
        <end position="116"/>
    </location>
</feature>
<comment type="similarity">
    <text evidence="1">Belongs to the Gfa family.</text>
</comment>
<dbReference type="SUPFAM" id="SSF51316">
    <property type="entry name" value="Mss4-like"/>
    <property type="match status" value="1"/>
</dbReference>
<accession>B1KIN7</accession>
<dbReference type="Pfam" id="PF04828">
    <property type="entry name" value="GFA"/>
    <property type="match status" value="1"/>
</dbReference>